<accession>A0A1G9YQN0</accession>
<keyword evidence="1" id="KW-1133">Transmembrane helix</keyword>
<gene>
    <name evidence="2" type="ORF">SAMN05192585_11163</name>
</gene>
<protein>
    <submittedName>
        <fullName evidence="2">Uncharacterized protein</fullName>
    </submittedName>
</protein>
<proteinExistence type="predicted"/>
<reference evidence="2 3" key="1">
    <citation type="submission" date="2016-10" db="EMBL/GenBank/DDBJ databases">
        <authorList>
            <person name="de Groot N.N."/>
        </authorList>
    </citation>
    <scope>NUCLEOTIDE SEQUENCE [LARGE SCALE GENOMIC DNA]</scope>
    <source>
        <strain evidence="2 3">CGMCC 1.5012</strain>
    </source>
</reference>
<evidence type="ECO:0000313" key="3">
    <source>
        <dbReference type="Proteomes" id="UP000199182"/>
    </source>
</evidence>
<evidence type="ECO:0000256" key="1">
    <source>
        <dbReference type="SAM" id="Phobius"/>
    </source>
</evidence>
<keyword evidence="1" id="KW-0472">Membrane</keyword>
<dbReference type="AlphaFoldDB" id="A0A1G9YQN0"/>
<dbReference type="EMBL" id="FNID01000011">
    <property type="protein sequence ID" value="SDN10833.1"/>
    <property type="molecule type" value="Genomic_DNA"/>
</dbReference>
<dbReference type="Proteomes" id="UP000199182">
    <property type="component" value="Unassembled WGS sequence"/>
</dbReference>
<feature type="transmembrane region" description="Helical" evidence="1">
    <location>
        <begin position="6"/>
        <end position="27"/>
    </location>
</feature>
<name>A0A1G9YQN0_9FIRM</name>
<evidence type="ECO:0000313" key="2">
    <source>
        <dbReference type="EMBL" id="SDN10833.1"/>
    </source>
</evidence>
<dbReference type="RefSeq" id="WP_092639307.1">
    <property type="nucleotide sequence ID" value="NZ_FNID01000011.1"/>
</dbReference>
<sequence length="202" mass="23531">MDIWLAIFIVGIFLSPFILPLMLWIVVTTVNFMKDAISDVIYNIKGRLDNQRCMRRQRRLERLSDAEKACLAMQGDRSALELITNRDELEQILQKAEDEYIRQMACGKLGHQWNGCVCKTCGVKNIFAARDMHQWDYCVCKICGVEAPDAIHDWELINQESTESESDEWYGGHMVRMTSVTEIKTYRCRHCGREYQDSQSYT</sequence>
<organism evidence="2 3">
    <name type="scientific">Acetanaerobacterium elongatum</name>
    <dbReference type="NCBI Taxonomy" id="258515"/>
    <lineage>
        <taxon>Bacteria</taxon>
        <taxon>Bacillati</taxon>
        <taxon>Bacillota</taxon>
        <taxon>Clostridia</taxon>
        <taxon>Eubacteriales</taxon>
        <taxon>Oscillospiraceae</taxon>
        <taxon>Acetanaerobacterium</taxon>
    </lineage>
</organism>
<dbReference type="STRING" id="258515.SAMN05192585_11163"/>
<keyword evidence="3" id="KW-1185">Reference proteome</keyword>
<keyword evidence="1" id="KW-0812">Transmembrane</keyword>